<name>A0A9W4TRI5_9PROT</name>
<protein>
    <submittedName>
        <fullName evidence="2">Uncharacterized protein</fullName>
    </submittedName>
</protein>
<dbReference type="Proteomes" id="UP001154255">
    <property type="component" value="Unassembled WGS sequence"/>
</dbReference>
<accession>A0A9W4TRI5</accession>
<dbReference type="Proteomes" id="UP001154259">
    <property type="component" value="Unassembled WGS sequence"/>
</dbReference>
<evidence type="ECO:0000313" key="2">
    <source>
        <dbReference type="EMBL" id="CAI3958990.1"/>
    </source>
</evidence>
<dbReference type="EMBL" id="CAMXCS010000013">
    <property type="protein sequence ID" value="CAI3961056.1"/>
    <property type="molecule type" value="Genomic_DNA"/>
</dbReference>
<evidence type="ECO:0000313" key="4">
    <source>
        <dbReference type="Proteomes" id="UP001154255"/>
    </source>
</evidence>
<keyword evidence="5" id="KW-1185">Reference proteome</keyword>
<evidence type="ECO:0000256" key="1">
    <source>
        <dbReference type="SAM" id="MobiDB-lite"/>
    </source>
</evidence>
<feature type="region of interest" description="Disordered" evidence="1">
    <location>
        <begin position="82"/>
        <end position="121"/>
    </location>
</feature>
<comment type="caution">
    <text evidence="2">The sequence shown here is derived from an EMBL/GenBank/DDBJ whole genome shotgun (WGS) entry which is preliminary data.</text>
</comment>
<dbReference type="EMBL" id="CAMXCM010000013">
    <property type="protein sequence ID" value="CAI3958990.1"/>
    <property type="molecule type" value="Genomic_DNA"/>
</dbReference>
<organism evidence="2 4">
    <name type="scientific">Commensalibacter communis</name>
    <dbReference type="NCBI Taxonomy" id="2972786"/>
    <lineage>
        <taxon>Bacteria</taxon>
        <taxon>Pseudomonadati</taxon>
        <taxon>Pseudomonadota</taxon>
        <taxon>Alphaproteobacteria</taxon>
        <taxon>Acetobacterales</taxon>
        <taxon>Acetobacteraceae</taxon>
    </lineage>
</organism>
<evidence type="ECO:0000313" key="3">
    <source>
        <dbReference type="EMBL" id="CAI3961056.1"/>
    </source>
</evidence>
<proteinExistence type="predicted"/>
<evidence type="ECO:0000313" key="5">
    <source>
        <dbReference type="Proteomes" id="UP001154259"/>
    </source>
</evidence>
<feature type="compositionally biased region" description="Basic and acidic residues" evidence="1">
    <location>
        <begin position="111"/>
        <end position="121"/>
    </location>
</feature>
<reference evidence="2" key="1">
    <citation type="submission" date="2022-10" db="EMBL/GenBank/DDBJ databases">
        <authorList>
            <person name="Botero Cardona J."/>
        </authorList>
    </citation>
    <scope>NUCLEOTIDE SEQUENCE</scope>
    <source>
        <strain evidence="2">LMG 31819</strain>
        <strain evidence="3">R-53529</strain>
    </source>
</reference>
<feature type="compositionally biased region" description="Basic and acidic residues" evidence="1">
    <location>
        <begin position="82"/>
        <end position="96"/>
    </location>
</feature>
<sequence length="121" mass="13680">MVSVACKRPNGLILELKKHDGTIERVTLKGATQSSFFKPELGMLPGLYGITEVPEEFWQEWTKVNKDYSPLVNKEIFAQPTEKEVEKQAEELKDEQTGLEGVNEQGVDVKTLSEKEQGKKK</sequence>
<dbReference type="AlphaFoldDB" id="A0A9W4TRI5"/>
<gene>
    <name evidence="3" type="ORF">R53529_LOCUS2322</name>
    <name evidence="2" type="ORF">R53530_LOCUS2305</name>
</gene>